<reference evidence="6" key="1">
    <citation type="submission" date="2022-07" db="EMBL/GenBank/DDBJ databases">
        <title>Complete Genome Sequence of the Radioresistant Bacterium Deinococcus aetherius ST0316, Isolated from the Air Dust collected in Lower Stratosphere above Japan.</title>
        <authorList>
            <person name="Satoh K."/>
            <person name="Hagiwara K."/>
            <person name="Katsumata K."/>
            <person name="Kubo A."/>
            <person name="Yokobori S."/>
            <person name="Yamagishi A."/>
            <person name="Oono Y."/>
            <person name="Narumi I."/>
        </authorList>
    </citation>
    <scope>NUCLEOTIDE SEQUENCE</scope>
    <source>
        <strain evidence="6">ST0316</strain>
    </source>
</reference>
<feature type="domain" description="HD" evidence="4">
    <location>
        <begin position="417"/>
        <end position="541"/>
    </location>
</feature>
<dbReference type="CDD" id="cd01949">
    <property type="entry name" value="GGDEF"/>
    <property type="match status" value="1"/>
</dbReference>
<dbReference type="InterPro" id="IPR003607">
    <property type="entry name" value="HD/PDEase_dom"/>
</dbReference>
<evidence type="ECO:0000256" key="2">
    <source>
        <dbReference type="SAM" id="MobiDB-lite"/>
    </source>
</evidence>
<dbReference type="SUPFAM" id="SSF109604">
    <property type="entry name" value="HD-domain/PDEase-like"/>
    <property type="match status" value="1"/>
</dbReference>
<dbReference type="SMART" id="SM00471">
    <property type="entry name" value="HDc"/>
    <property type="match status" value="1"/>
</dbReference>
<dbReference type="Gene3D" id="1.25.40.10">
    <property type="entry name" value="Tetratricopeptide repeat domain"/>
    <property type="match status" value="4"/>
</dbReference>
<evidence type="ECO:0000313" key="7">
    <source>
        <dbReference type="Proteomes" id="UP001064971"/>
    </source>
</evidence>
<dbReference type="Gene3D" id="3.30.70.270">
    <property type="match status" value="1"/>
</dbReference>
<dbReference type="InterPro" id="IPR029787">
    <property type="entry name" value="Nucleotide_cyclase"/>
</dbReference>
<sequence>MPRRDDPALPEGAPAGTSAPLPGGTDLAGHAARCAALIAGGHDADLVEAARAYAAAARGAGEDAREMQALSLLAAAAQRCGQFHAAVEAQGREVELRARDGDRVGQAECLNNIGMLWSNLGAHAEALAALYQCQQLGEQYLEVPGELRAACSVNIGHTFLTLGQAAQALPFLETGLETARCCGDLETELGALGMLGLAAKDLGDHDRATETLLRAIERARRHSLTQHLTDLYDDLGQVHLERGNGAGAETMFRQSLFWAEEAGDVQGRVGALLSLGRLGFRRGEADAAGASLRAALDLASAHELHASRLTILETLFTGLEALGREGEAYPHLRAFRDLERRLFTEESERQARSLTARFEAERARREAEVYRQIGDASQHARLQAEEIVRVRSAELEAVQIEIVTRLGMAAEYRDDRTGQHTRRVGELSAWLAQTLGLPPEEVDLLRWAARLHDIGKIGVGDDVLLKDGRYTPEEFERMKLHTVIGAKVLEGSTSKLLRMAEEIALTHHERWDGSGYPRGLSGTAIPVTGRIVAVADVFDALTSERPYKEAWPVEDALAEIRRLAGVQFDAEIVDRLFALVASNQTSLAPLLSPRALPPVQVPRPAPLSPEHQEGQELLERAWAIRQSDPKTGAGLAERALELARAAANEGMLGAASRTLGFYRFVEGAYEEALGHLSQGLDLAVLTGDRLLQADCANLIAGVYNSLNDPEKATDHLAVVLRIAREEGDRLREAHCLHNLAKLSYQARDLDKARQLVEESLALYRTLGELGAQAQALNTQANIAFDRGEIELASRSAQAAVDAAEQSRHLPVMNLALATAGKAAARLGDLEMGKALLTRAIGDAGAEGLASHAAWHHFELGGVLHRAGDLAQARRSYETALAQARELEVRDLQMQVYLGLSELCALQGRHQEAFELYRRHHEVERELFDDKVALRTRALMTQLDVERAKAEARIYRLRTIELASANEALERVNSEKSNLVNMLEEQSRLLERQLSEDGLTGLFNRRHIEGLLQHEFLQSRVQGRPLCVAMADVDHFKGINDRFSHLVGDQVLRTIAGLFREAVRPTDAVGRYGGEEFLLVFPGTELSHGQRLCERVRELVHAFDWSRIHPHLRVTLSIGVAAAAQVPNHERLISVADERLYQAKHSGRDRVCAGPS</sequence>
<gene>
    <name evidence="6" type="ORF">DAETH_20410</name>
</gene>
<dbReference type="PROSITE" id="PS50887">
    <property type="entry name" value="GGDEF"/>
    <property type="match status" value="1"/>
</dbReference>
<dbReference type="InterPro" id="IPR052020">
    <property type="entry name" value="Cyclic_di-GMP/3'3'-cGAMP_PDE"/>
</dbReference>
<dbReference type="PROSITE" id="PS51832">
    <property type="entry name" value="HD_GYP"/>
    <property type="match status" value="1"/>
</dbReference>
<name>A0ABM8AEL2_9DEIO</name>
<dbReference type="Pfam" id="PF13424">
    <property type="entry name" value="TPR_12"/>
    <property type="match status" value="2"/>
</dbReference>
<dbReference type="InterPro" id="IPR011990">
    <property type="entry name" value="TPR-like_helical_dom_sf"/>
</dbReference>
<dbReference type="SUPFAM" id="SSF55073">
    <property type="entry name" value="Nucleotide cyclase"/>
    <property type="match status" value="1"/>
</dbReference>
<evidence type="ECO:0000313" key="6">
    <source>
        <dbReference type="EMBL" id="BDP42072.1"/>
    </source>
</evidence>
<dbReference type="InterPro" id="IPR037522">
    <property type="entry name" value="HD_GYP_dom"/>
</dbReference>
<dbReference type="PANTHER" id="PTHR45228:SF1">
    <property type="entry name" value="CYCLIC DI-GMP PHOSPHODIESTERASE TM_0186"/>
    <property type="match status" value="1"/>
</dbReference>
<dbReference type="InterPro" id="IPR043128">
    <property type="entry name" value="Rev_trsase/Diguanyl_cyclase"/>
</dbReference>
<dbReference type="PANTHER" id="PTHR45228">
    <property type="entry name" value="CYCLIC DI-GMP PHOSPHODIESTERASE TM_0186-RELATED"/>
    <property type="match status" value="1"/>
</dbReference>
<dbReference type="SUPFAM" id="SSF48452">
    <property type="entry name" value="TPR-like"/>
    <property type="match status" value="4"/>
</dbReference>
<organism evidence="6 7">
    <name type="scientific">Deinococcus aetherius</name>
    <dbReference type="NCBI Taxonomy" id="200252"/>
    <lineage>
        <taxon>Bacteria</taxon>
        <taxon>Thermotogati</taxon>
        <taxon>Deinococcota</taxon>
        <taxon>Deinococci</taxon>
        <taxon>Deinococcales</taxon>
        <taxon>Deinococcaceae</taxon>
        <taxon>Deinococcus</taxon>
    </lineage>
</organism>
<dbReference type="Proteomes" id="UP001064971">
    <property type="component" value="Chromosome"/>
</dbReference>
<dbReference type="InterPro" id="IPR006674">
    <property type="entry name" value="HD_domain"/>
</dbReference>
<feature type="region of interest" description="Disordered" evidence="2">
    <location>
        <begin position="1"/>
        <end position="24"/>
    </location>
</feature>
<protein>
    <recommendedName>
        <fullName evidence="8">Diguanylate cyclase</fullName>
    </recommendedName>
</protein>
<proteinExistence type="predicted"/>
<evidence type="ECO:0000259" key="4">
    <source>
        <dbReference type="PROSITE" id="PS51831"/>
    </source>
</evidence>
<keyword evidence="1" id="KW-0175">Coiled coil</keyword>
<dbReference type="Pfam" id="PF00990">
    <property type="entry name" value="GGDEF"/>
    <property type="match status" value="1"/>
</dbReference>
<evidence type="ECO:0000259" key="3">
    <source>
        <dbReference type="PROSITE" id="PS50887"/>
    </source>
</evidence>
<dbReference type="Pfam" id="PF13487">
    <property type="entry name" value="HD_5"/>
    <property type="match status" value="1"/>
</dbReference>
<evidence type="ECO:0000259" key="5">
    <source>
        <dbReference type="PROSITE" id="PS51832"/>
    </source>
</evidence>
<dbReference type="SMART" id="SM00267">
    <property type="entry name" value="GGDEF"/>
    <property type="match status" value="1"/>
</dbReference>
<dbReference type="SMART" id="SM00028">
    <property type="entry name" value="TPR"/>
    <property type="match status" value="9"/>
</dbReference>
<keyword evidence="7" id="KW-1185">Reference proteome</keyword>
<dbReference type="PROSITE" id="PS51831">
    <property type="entry name" value="HD"/>
    <property type="match status" value="1"/>
</dbReference>
<dbReference type="Pfam" id="PF13181">
    <property type="entry name" value="TPR_8"/>
    <property type="match status" value="1"/>
</dbReference>
<dbReference type="InterPro" id="IPR019734">
    <property type="entry name" value="TPR_rpt"/>
</dbReference>
<feature type="domain" description="HD-GYP" evidence="5">
    <location>
        <begin position="395"/>
        <end position="592"/>
    </location>
</feature>
<feature type="coiled-coil region" evidence="1">
    <location>
        <begin position="961"/>
        <end position="992"/>
    </location>
</feature>
<dbReference type="InterPro" id="IPR000160">
    <property type="entry name" value="GGDEF_dom"/>
</dbReference>
<accession>A0ABM8AEL2</accession>
<dbReference type="RefSeq" id="WP_264774785.1">
    <property type="nucleotide sequence ID" value="NZ_AP026560.1"/>
</dbReference>
<dbReference type="CDD" id="cd00077">
    <property type="entry name" value="HDc"/>
    <property type="match status" value="1"/>
</dbReference>
<dbReference type="Gene3D" id="1.10.3210.10">
    <property type="entry name" value="Hypothetical protein af1432"/>
    <property type="match status" value="1"/>
</dbReference>
<evidence type="ECO:0008006" key="8">
    <source>
        <dbReference type="Google" id="ProtNLM"/>
    </source>
</evidence>
<feature type="domain" description="GGDEF" evidence="3">
    <location>
        <begin position="1023"/>
        <end position="1155"/>
    </location>
</feature>
<dbReference type="NCBIfam" id="TIGR00254">
    <property type="entry name" value="GGDEF"/>
    <property type="match status" value="1"/>
</dbReference>
<dbReference type="EMBL" id="AP026560">
    <property type="protein sequence ID" value="BDP42072.1"/>
    <property type="molecule type" value="Genomic_DNA"/>
</dbReference>
<dbReference type="Pfam" id="PF13374">
    <property type="entry name" value="TPR_10"/>
    <property type="match status" value="2"/>
</dbReference>
<evidence type="ECO:0000256" key="1">
    <source>
        <dbReference type="SAM" id="Coils"/>
    </source>
</evidence>